<keyword evidence="4" id="KW-1185">Reference proteome</keyword>
<feature type="signal peptide" evidence="1">
    <location>
        <begin position="1"/>
        <end position="17"/>
    </location>
</feature>
<dbReference type="SUPFAM" id="SSF56935">
    <property type="entry name" value="Porins"/>
    <property type="match status" value="1"/>
</dbReference>
<proteinExistence type="predicted"/>
<evidence type="ECO:0000313" key="3">
    <source>
        <dbReference type="EMBL" id="WDE99176.1"/>
    </source>
</evidence>
<dbReference type="EMBL" id="CP117812">
    <property type="protein sequence ID" value="WDE99176.1"/>
    <property type="molecule type" value="Genomic_DNA"/>
</dbReference>
<dbReference type="RefSeq" id="WP_274154036.1">
    <property type="nucleotide sequence ID" value="NZ_CP117812.1"/>
</dbReference>
<dbReference type="Pfam" id="PF13372">
    <property type="entry name" value="Alginate_exp"/>
    <property type="match status" value="1"/>
</dbReference>
<feature type="chain" id="PRO_5045740686" evidence="1">
    <location>
        <begin position="18"/>
        <end position="422"/>
    </location>
</feature>
<evidence type="ECO:0000256" key="1">
    <source>
        <dbReference type="SAM" id="SignalP"/>
    </source>
</evidence>
<name>A0ABY7W2E6_9BACT</name>
<gene>
    <name evidence="3" type="ORF">PQO03_15180</name>
</gene>
<keyword evidence="1" id="KW-0732">Signal</keyword>
<dbReference type="InterPro" id="IPR023614">
    <property type="entry name" value="Porin_dom_sf"/>
</dbReference>
<dbReference type="InterPro" id="IPR025388">
    <property type="entry name" value="Alginate_export_dom"/>
</dbReference>
<accession>A0ABY7W2E6</accession>
<organism evidence="3 4">
    <name type="scientific">Lentisphaera profundi</name>
    <dbReference type="NCBI Taxonomy" id="1658616"/>
    <lineage>
        <taxon>Bacteria</taxon>
        <taxon>Pseudomonadati</taxon>
        <taxon>Lentisphaerota</taxon>
        <taxon>Lentisphaeria</taxon>
        <taxon>Lentisphaerales</taxon>
        <taxon>Lentisphaeraceae</taxon>
        <taxon>Lentisphaera</taxon>
    </lineage>
</organism>
<dbReference type="Proteomes" id="UP001214250">
    <property type="component" value="Chromosome 2"/>
</dbReference>
<evidence type="ECO:0000259" key="2">
    <source>
        <dbReference type="Pfam" id="PF13372"/>
    </source>
</evidence>
<feature type="domain" description="Alginate export" evidence="2">
    <location>
        <begin position="33"/>
        <end position="324"/>
    </location>
</feature>
<reference evidence="3 4" key="1">
    <citation type="submission" date="2023-02" db="EMBL/GenBank/DDBJ databases">
        <title>Genome sequence of Lentisphaera profundi SAORIC-696.</title>
        <authorList>
            <person name="Kim e."/>
            <person name="Cho J.-C."/>
            <person name="Choi A."/>
            <person name="Kang I."/>
        </authorList>
    </citation>
    <scope>NUCLEOTIDE SEQUENCE [LARGE SCALE GENOMIC DNA]</scope>
    <source>
        <strain evidence="3 4">SAORIC-696</strain>
    </source>
</reference>
<evidence type="ECO:0000313" key="4">
    <source>
        <dbReference type="Proteomes" id="UP001214250"/>
    </source>
</evidence>
<dbReference type="Gene3D" id="2.40.160.10">
    <property type="entry name" value="Porin"/>
    <property type="match status" value="1"/>
</dbReference>
<protein>
    <submittedName>
        <fullName evidence="3">Alginate export family protein</fullName>
    </submittedName>
</protein>
<sequence length="422" mass="46788">MKKFATCFLMSALAATAAEKANDFGEIFTNGEVDLKARLGYEFAGGQGQGSDKDDANALTLSNYVGFRTAEMAGISLYAQYHSNQRVGSDYDDTEGHNSGKYEKVADPDVTRWQQLYVDFTLIPDTKVRVGRQEIIQNDARFIGNIGWRQTAQTFDAVSITNKSIDKLELFAAYADKVNTIFGNSVEYDSIIMLNAKYKLNDDHTITGFSYFVDGDEGLKKKGGNAHKGATTLDSATYGVRADGKFGDILYDVTYAYQTDYQDSDDHEAHFAHLYGGYKMGDWTPGAGYMFIDDASSDGKSFDTLFSTAHKFNGWSDRFLGTNGGTLTDGLQDYYLDVKGKFMGNKVVLAYHYFDDVAGNDDYGMEYNALIARKLTDNLTASVKAAYFVGNDDRGDAYANDDMNVWLRLDYAIGSKISDIFK</sequence>